<organism evidence="2 3">
    <name type="scientific">Candidatus Flavonifractor intestinigallinarum</name>
    <dbReference type="NCBI Taxonomy" id="2838586"/>
    <lineage>
        <taxon>Bacteria</taxon>
        <taxon>Bacillati</taxon>
        <taxon>Bacillota</taxon>
        <taxon>Clostridia</taxon>
        <taxon>Eubacteriales</taxon>
        <taxon>Oscillospiraceae</taxon>
        <taxon>Flavonifractor</taxon>
    </lineage>
</organism>
<dbReference type="PANTHER" id="PTHR20958:SF6">
    <property type="entry name" value="GLYCINE N-ACYLTRANSFERASE-LIKE PROTEIN"/>
    <property type="match status" value="1"/>
</dbReference>
<dbReference type="InterPro" id="IPR000182">
    <property type="entry name" value="GNAT_dom"/>
</dbReference>
<dbReference type="PANTHER" id="PTHR20958">
    <property type="entry name" value="GLYCINE N-ACYLTRANSFERASE-LIKE PROTEIN"/>
    <property type="match status" value="1"/>
</dbReference>
<dbReference type="InterPro" id="IPR053225">
    <property type="entry name" value="Acyl-CoA_N-acyltransferase"/>
</dbReference>
<dbReference type="CDD" id="cd04301">
    <property type="entry name" value="NAT_SF"/>
    <property type="match status" value="1"/>
</dbReference>
<dbReference type="Gene3D" id="3.40.630.30">
    <property type="match status" value="1"/>
</dbReference>
<accession>A0A9D2SBD0</accession>
<name>A0A9D2SBD0_9FIRM</name>
<dbReference type="SUPFAM" id="SSF55729">
    <property type="entry name" value="Acyl-CoA N-acyltransferases (Nat)"/>
    <property type="match status" value="1"/>
</dbReference>
<reference evidence="2" key="1">
    <citation type="journal article" date="2021" name="PeerJ">
        <title>Extensive microbial diversity within the chicken gut microbiome revealed by metagenomics and culture.</title>
        <authorList>
            <person name="Gilroy R."/>
            <person name="Ravi A."/>
            <person name="Getino M."/>
            <person name="Pursley I."/>
            <person name="Horton D.L."/>
            <person name="Alikhan N.F."/>
            <person name="Baker D."/>
            <person name="Gharbi K."/>
            <person name="Hall N."/>
            <person name="Watson M."/>
            <person name="Adriaenssens E.M."/>
            <person name="Foster-Nyarko E."/>
            <person name="Jarju S."/>
            <person name="Secka A."/>
            <person name="Antonio M."/>
            <person name="Oren A."/>
            <person name="Chaudhuri R.R."/>
            <person name="La Ragione R."/>
            <person name="Hildebrand F."/>
            <person name="Pallen M.J."/>
        </authorList>
    </citation>
    <scope>NUCLEOTIDE SEQUENCE</scope>
    <source>
        <strain evidence="2">CHK192-8294</strain>
    </source>
</reference>
<dbReference type="GO" id="GO:0016747">
    <property type="term" value="F:acyltransferase activity, transferring groups other than amino-acyl groups"/>
    <property type="evidence" value="ECO:0007669"/>
    <property type="project" value="InterPro"/>
</dbReference>
<dbReference type="EC" id="2.3.1.-" evidence="2"/>
<feature type="domain" description="N-acetyltransferase" evidence="1">
    <location>
        <begin position="104"/>
        <end position="234"/>
    </location>
</feature>
<evidence type="ECO:0000259" key="1">
    <source>
        <dbReference type="PROSITE" id="PS51186"/>
    </source>
</evidence>
<dbReference type="InterPro" id="IPR016181">
    <property type="entry name" value="Acyl_CoA_acyltransferase"/>
</dbReference>
<keyword evidence="2" id="KW-0808">Transferase</keyword>
<evidence type="ECO:0000313" key="2">
    <source>
        <dbReference type="EMBL" id="HJB81468.1"/>
    </source>
</evidence>
<proteinExistence type="predicted"/>
<gene>
    <name evidence="2" type="ORF">H9712_10850</name>
</gene>
<dbReference type="Pfam" id="PF00583">
    <property type="entry name" value="Acetyltransf_1"/>
    <property type="match status" value="1"/>
</dbReference>
<comment type="caution">
    <text evidence="2">The sequence shown here is derived from an EMBL/GenBank/DDBJ whole genome shotgun (WGS) entry which is preliminary data.</text>
</comment>
<dbReference type="Proteomes" id="UP000823921">
    <property type="component" value="Unassembled WGS sequence"/>
</dbReference>
<dbReference type="AlphaFoldDB" id="A0A9D2SBD0"/>
<evidence type="ECO:0000313" key="3">
    <source>
        <dbReference type="Proteomes" id="UP000823921"/>
    </source>
</evidence>
<reference evidence="2" key="2">
    <citation type="submission" date="2021-04" db="EMBL/GenBank/DDBJ databases">
        <authorList>
            <person name="Gilroy R."/>
        </authorList>
    </citation>
    <scope>NUCLEOTIDE SEQUENCE</scope>
    <source>
        <strain evidence="2">CHK192-8294</strain>
    </source>
</reference>
<keyword evidence="2" id="KW-0012">Acyltransferase</keyword>
<protein>
    <submittedName>
        <fullName evidence="2">GNAT family N-acetyltransferase</fullName>
        <ecNumber evidence="2">2.3.1.-</ecNumber>
    </submittedName>
</protein>
<dbReference type="PROSITE" id="PS51186">
    <property type="entry name" value="GNAT"/>
    <property type="match status" value="1"/>
</dbReference>
<dbReference type="EMBL" id="DWXO01000101">
    <property type="protein sequence ID" value="HJB81468.1"/>
    <property type="molecule type" value="Genomic_DNA"/>
</dbReference>
<sequence length="234" mass="26309">MTLEETALARLTGNRLLYLDMLEVLRRGTAQVRRAGEDGVLLYDPPSEVWFVDAATPAALEEMLPLMEGCTILTGHQMWYKDKLAARFGFQTEQICRQSAWLNSQIPAVPPFGGEIRRLDQSWAVWTEEHYSHSFGGVAYMEDAIDRGMLGAFVDGQPAGFIATHVEGSMGMLEVLPEYRRRGIGEALLLAMTAFCMEQGQYPYGQVFTDNEPSLALQRKVGMTLSEELLFWLF</sequence>